<name>A0A1C6U874_9ACTN</name>
<proteinExistence type="predicted"/>
<dbReference type="STRING" id="683228.GA0070617_1434"/>
<reference evidence="2 3" key="1">
    <citation type="submission" date="2016-06" db="EMBL/GenBank/DDBJ databases">
        <authorList>
            <person name="Kjaerup R.B."/>
            <person name="Dalgaard T.S."/>
            <person name="Juul-Madsen H.R."/>
        </authorList>
    </citation>
    <scope>NUCLEOTIDE SEQUENCE [LARGE SCALE GENOMIC DNA]</scope>
    <source>
        <strain evidence="2 3">DSM 45577</strain>
    </source>
</reference>
<feature type="region of interest" description="Disordered" evidence="1">
    <location>
        <begin position="148"/>
        <end position="299"/>
    </location>
</feature>
<dbReference type="Proteomes" id="UP000198937">
    <property type="component" value="Unassembled WGS sequence"/>
</dbReference>
<dbReference type="AlphaFoldDB" id="A0A1C6U874"/>
<protein>
    <submittedName>
        <fullName evidence="2">Uncharacterized protein</fullName>
    </submittedName>
</protein>
<evidence type="ECO:0000313" key="2">
    <source>
        <dbReference type="EMBL" id="SCL50280.1"/>
    </source>
</evidence>
<feature type="compositionally biased region" description="Low complexity" evidence="1">
    <location>
        <begin position="195"/>
        <end position="239"/>
    </location>
</feature>
<accession>A0A1C6U874</accession>
<keyword evidence="3" id="KW-1185">Reference proteome</keyword>
<gene>
    <name evidence="2" type="ORF">GA0070617_1434</name>
</gene>
<organism evidence="2 3">
    <name type="scientific">Micromonospora yangpuensis</name>
    <dbReference type="NCBI Taxonomy" id="683228"/>
    <lineage>
        <taxon>Bacteria</taxon>
        <taxon>Bacillati</taxon>
        <taxon>Actinomycetota</taxon>
        <taxon>Actinomycetes</taxon>
        <taxon>Micromonosporales</taxon>
        <taxon>Micromonosporaceae</taxon>
        <taxon>Micromonospora</taxon>
    </lineage>
</organism>
<feature type="region of interest" description="Disordered" evidence="1">
    <location>
        <begin position="16"/>
        <end position="36"/>
    </location>
</feature>
<sequence>MAYGVSPRRSCWPDIGIEPTAPRRRTSARGCGASAAPLRSCGRPTVRVGEQSTDPIDQVLGEVPLPASLTPEDVRLAVRAVVVHTAEEWPTGPLCRNDGASYPCRLHRWGRRVLETHGLNERQIDALIRHGNPFVHVPFPFLVNGPSTARTSTVPARPGMAPPPRPGSAPPRPGSAPPRLGSAPPRPGAMTARTGSMPPRSGSMPPRSGSVPPRGGSVPARSASAAPRGGVVPPRGGSVPPRPGTALGRDGRPAPTSYQTRGQVGSRAATTPARPVTRSGVPGRPVAPPATAPRWPRAS</sequence>
<evidence type="ECO:0000313" key="3">
    <source>
        <dbReference type="Proteomes" id="UP000198937"/>
    </source>
</evidence>
<feature type="compositionally biased region" description="Pro residues" evidence="1">
    <location>
        <begin position="160"/>
        <end position="176"/>
    </location>
</feature>
<dbReference type="EMBL" id="FMIA01000002">
    <property type="protein sequence ID" value="SCL50280.1"/>
    <property type="molecule type" value="Genomic_DNA"/>
</dbReference>
<evidence type="ECO:0000256" key="1">
    <source>
        <dbReference type="SAM" id="MobiDB-lite"/>
    </source>
</evidence>